<keyword evidence="2" id="KW-0547">Nucleotide-binding</keyword>
<dbReference type="AlphaFoldDB" id="A0A6A6HUX9"/>
<dbReference type="InterPro" id="IPR011009">
    <property type="entry name" value="Kinase-like_dom_sf"/>
</dbReference>
<dbReference type="SUPFAM" id="SSF56112">
    <property type="entry name" value="Protein kinase-like (PK-like)"/>
    <property type="match status" value="1"/>
</dbReference>
<feature type="domain" description="Protein kinase" evidence="5">
    <location>
        <begin position="12"/>
        <end position="254"/>
    </location>
</feature>
<keyword evidence="7" id="KW-1185">Reference proteome</keyword>
<dbReference type="Pfam" id="PF00069">
    <property type="entry name" value="Pkinase"/>
    <property type="match status" value="1"/>
</dbReference>
<keyword evidence="4" id="KW-0067">ATP-binding</keyword>
<evidence type="ECO:0000256" key="4">
    <source>
        <dbReference type="ARBA" id="ARBA00022840"/>
    </source>
</evidence>
<evidence type="ECO:0000256" key="1">
    <source>
        <dbReference type="ARBA" id="ARBA00022679"/>
    </source>
</evidence>
<evidence type="ECO:0000313" key="6">
    <source>
        <dbReference type="EMBL" id="KAF2241827.1"/>
    </source>
</evidence>
<keyword evidence="1" id="KW-0808">Transferase</keyword>
<dbReference type="InterPro" id="IPR051681">
    <property type="entry name" value="Ser/Thr_Kinases-Pseudokinases"/>
</dbReference>
<evidence type="ECO:0000256" key="3">
    <source>
        <dbReference type="ARBA" id="ARBA00022777"/>
    </source>
</evidence>
<dbReference type="Proteomes" id="UP000800094">
    <property type="component" value="Unassembled WGS sequence"/>
</dbReference>
<dbReference type="InterPro" id="IPR000719">
    <property type="entry name" value="Prot_kinase_dom"/>
</dbReference>
<dbReference type="EMBL" id="ML987210">
    <property type="protein sequence ID" value="KAF2241827.1"/>
    <property type="molecule type" value="Genomic_DNA"/>
</dbReference>
<evidence type="ECO:0000256" key="2">
    <source>
        <dbReference type="ARBA" id="ARBA00022741"/>
    </source>
</evidence>
<dbReference type="RefSeq" id="XP_033676831.1">
    <property type="nucleotide sequence ID" value="XM_033820273.1"/>
</dbReference>
<proteinExistence type="predicted"/>
<reference evidence="6" key="1">
    <citation type="journal article" date="2020" name="Stud. Mycol.">
        <title>101 Dothideomycetes genomes: a test case for predicting lifestyles and emergence of pathogens.</title>
        <authorList>
            <person name="Haridas S."/>
            <person name="Albert R."/>
            <person name="Binder M."/>
            <person name="Bloem J."/>
            <person name="Labutti K."/>
            <person name="Salamov A."/>
            <person name="Andreopoulos B."/>
            <person name="Baker S."/>
            <person name="Barry K."/>
            <person name="Bills G."/>
            <person name="Bluhm B."/>
            <person name="Cannon C."/>
            <person name="Castanera R."/>
            <person name="Culley D."/>
            <person name="Daum C."/>
            <person name="Ezra D."/>
            <person name="Gonzalez J."/>
            <person name="Henrissat B."/>
            <person name="Kuo A."/>
            <person name="Liang C."/>
            <person name="Lipzen A."/>
            <person name="Lutzoni F."/>
            <person name="Magnuson J."/>
            <person name="Mondo S."/>
            <person name="Nolan M."/>
            <person name="Ohm R."/>
            <person name="Pangilinan J."/>
            <person name="Park H.-J."/>
            <person name="Ramirez L."/>
            <person name="Alfaro M."/>
            <person name="Sun H."/>
            <person name="Tritt A."/>
            <person name="Yoshinaga Y."/>
            <person name="Zwiers L.-H."/>
            <person name="Turgeon B."/>
            <person name="Goodwin S."/>
            <person name="Spatafora J."/>
            <person name="Crous P."/>
            <person name="Grigoriev I."/>
        </authorList>
    </citation>
    <scope>NUCLEOTIDE SEQUENCE</scope>
    <source>
        <strain evidence="6">CBS 122368</strain>
    </source>
</reference>
<dbReference type="GO" id="GO:0005524">
    <property type="term" value="F:ATP binding"/>
    <property type="evidence" value="ECO:0007669"/>
    <property type="project" value="UniProtKB-KW"/>
</dbReference>
<dbReference type="OrthoDB" id="1668230at2759"/>
<dbReference type="Gene3D" id="1.10.510.10">
    <property type="entry name" value="Transferase(Phosphotransferase) domain 1"/>
    <property type="match status" value="1"/>
</dbReference>
<name>A0A6A6HUX9_9PLEO</name>
<dbReference type="PANTHER" id="PTHR44329">
    <property type="entry name" value="SERINE/THREONINE-PROTEIN KINASE TNNI3K-RELATED"/>
    <property type="match status" value="1"/>
</dbReference>
<dbReference type="GO" id="GO:0004674">
    <property type="term" value="F:protein serine/threonine kinase activity"/>
    <property type="evidence" value="ECO:0007669"/>
    <property type="project" value="TreeGrafter"/>
</dbReference>
<dbReference type="PROSITE" id="PS50011">
    <property type="entry name" value="PROTEIN_KINASE_DOM"/>
    <property type="match status" value="1"/>
</dbReference>
<keyword evidence="3 6" id="KW-0418">Kinase</keyword>
<accession>A0A6A6HUX9</accession>
<sequence>MDDDPSLPNLSTKGLDWLGVGVSGIVYALDEHTAVKVAPIWDNDDAATRESLQELLIERSIYERLGSHPRICQYFSSIQRGILLERFGDPIRKHLRALYEQGKTPSRKQALKWSYQLAEGIAYLHQKGVIQGDIGCHNILLKGDDIKVCDFSGASVDGKPHGVRYEKRSQRWGDAEENPSIANELFALGSTIFELWTTTRPYENETDNIVEDNYKHHRFPDVENLPVAKVIRKCWHGTYSSADEVVADLTLCFS</sequence>
<evidence type="ECO:0000259" key="5">
    <source>
        <dbReference type="PROSITE" id="PS50011"/>
    </source>
</evidence>
<evidence type="ECO:0000313" key="7">
    <source>
        <dbReference type="Proteomes" id="UP000800094"/>
    </source>
</evidence>
<protein>
    <submittedName>
        <fullName evidence="6">Kinase-like protein</fullName>
    </submittedName>
</protein>
<gene>
    <name evidence="6" type="ORF">BU26DRAFT_170936</name>
</gene>
<dbReference type="GeneID" id="54573603"/>
<dbReference type="PANTHER" id="PTHR44329:SF288">
    <property type="entry name" value="MITOGEN-ACTIVATED PROTEIN KINASE KINASE KINASE 20"/>
    <property type="match status" value="1"/>
</dbReference>
<organism evidence="6 7">
    <name type="scientific">Trematosphaeria pertusa</name>
    <dbReference type="NCBI Taxonomy" id="390896"/>
    <lineage>
        <taxon>Eukaryota</taxon>
        <taxon>Fungi</taxon>
        <taxon>Dikarya</taxon>
        <taxon>Ascomycota</taxon>
        <taxon>Pezizomycotina</taxon>
        <taxon>Dothideomycetes</taxon>
        <taxon>Pleosporomycetidae</taxon>
        <taxon>Pleosporales</taxon>
        <taxon>Massarineae</taxon>
        <taxon>Trematosphaeriaceae</taxon>
        <taxon>Trematosphaeria</taxon>
    </lineage>
</organism>